<evidence type="ECO:0000256" key="2">
    <source>
        <dbReference type="SAM" id="SignalP"/>
    </source>
</evidence>
<proteinExistence type="predicted"/>
<dbReference type="InterPro" id="IPR001119">
    <property type="entry name" value="SLH_dom"/>
</dbReference>
<dbReference type="Proteomes" id="UP000242310">
    <property type="component" value="Unassembled WGS sequence"/>
</dbReference>
<dbReference type="AlphaFoldDB" id="A0A2P8HQC9"/>
<evidence type="ECO:0000256" key="1">
    <source>
        <dbReference type="ARBA" id="ARBA00022729"/>
    </source>
</evidence>
<evidence type="ECO:0000313" key="4">
    <source>
        <dbReference type="EMBL" id="PSL48415.1"/>
    </source>
</evidence>
<feature type="chain" id="PRO_5015107605" evidence="2">
    <location>
        <begin position="24"/>
        <end position="525"/>
    </location>
</feature>
<gene>
    <name evidence="4" type="ORF">B0H94_10415</name>
</gene>
<keyword evidence="5" id="KW-1185">Reference proteome</keyword>
<dbReference type="RefSeq" id="WP_181315249.1">
    <property type="nucleotide sequence ID" value="NZ_PYAV01000004.1"/>
</dbReference>
<dbReference type="PROSITE" id="PS51272">
    <property type="entry name" value="SLH"/>
    <property type="match status" value="2"/>
</dbReference>
<name>A0A2P8HQC9_9BACI</name>
<evidence type="ECO:0000313" key="5">
    <source>
        <dbReference type="Proteomes" id="UP000242310"/>
    </source>
</evidence>
<comment type="caution">
    <text evidence="4">The sequence shown here is derived from an EMBL/GenBank/DDBJ whole genome shotgun (WGS) entry which is preliminary data.</text>
</comment>
<accession>A0A2P8HQC9</accession>
<protein>
    <submittedName>
        <fullName evidence="4">S-layer family protein</fullName>
    </submittedName>
</protein>
<evidence type="ECO:0000259" key="3">
    <source>
        <dbReference type="PROSITE" id="PS51272"/>
    </source>
</evidence>
<sequence length="525" mass="58822">MKKLIGAGVAGALMFSVSSTAQAAFDDVSSTHWAKSSIEQMVEKEIINGYPDGTYRPDASIQRQHVAAILNRGLELDGTNEALPADLGINSSHPHYNDIQAVYSSGIMQGTNEGFEPEAEFTRAQMTEVLTNAFDLEAQASTSFDDLSEQHWGYDSAQAAVSAGLASGYEDNTFRPNNPTTRAQMAAFLISALDYQDHDSLSVTVEGEEVEAVSHHGESYILVSDMEKMGYDVNTTDAGAEVDRGDLTAAFEAGVPRTVFDNEGGMTFDEAPIEADGELALHTDVIDLVFGADVETGTDELTIEAAGYEEEEVDWWGRPYRTSDDLSNEEFFPWLLEHVPADFYESPERNVDEGLFQTASEFYGEHEGDQVTKENVSLWLERVRTYYNNILNVDYRTIDESWAEETLEQVTTGEIDDQIYDYVDWVKENEIVIEGWFEPEPTFIYRDASQHMRGAFDFEIKEYNEREDVLFDIYDQAMIDGEWQDLGQGRYQGYSDIRIGSSIGGNWGPTWGVIGPSITFHWSYR</sequence>
<dbReference type="EMBL" id="PYAV01000004">
    <property type="protein sequence ID" value="PSL48415.1"/>
    <property type="molecule type" value="Genomic_DNA"/>
</dbReference>
<dbReference type="PANTHER" id="PTHR43308">
    <property type="entry name" value="OUTER MEMBRANE PROTEIN ALPHA-RELATED"/>
    <property type="match status" value="1"/>
</dbReference>
<dbReference type="InterPro" id="IPR051465">
    <property type="entry name" value="Cell_Envelope_Struct_Comp"/>
</dbReference>
<keyword evidence="1 2" id="KW-0732">Signal</keyword>
<feature type="domain" description="SLH" evidence="3">
    <location>
        <begin position="140"/>
        <end position="203"/>
    </location>
</feature>
<reference evidence="4 5" key="1">
    <citation type="submission" date="2018-03" db="EMBL/GenBank/DDBJ databases">
        <title>Genomic Encyclopedia of Type Strains, Phase III (KMG-III): the genomes of soil and plant-associated and newly described type strains.</title>
        <authorList>
            <person name="Whitman W."/>
        </authorList>
    </citation>
    <scope>NUCLEOTIDE SEQUENCE [LARGE SCALE GENOMIC DNA]</scope>
    <source>
        <strain evidence="4 5">CGMCC 1.07653</strain>
    </source>
</reference>
<dbReference type="Pfam" id="PF00395">
    <property type="entry name" value="SLH"/>
    <property type="match status" value="3"/>
</dbReference>
<organism evidence="4 5">
    <name type="scientific">Salsuginibacillus halophilus</name>
    <dbReference type="NCBI Taxonomy" id="517424"/>
    <lineage>
        <taxon>Bacteria</taxon>
        <taxon>Bacillati</taxon>
        <taxon>Bacillota</taxon>
        <taxon>Bacilli</taxon>
        <taxon>Bacillales</taxon>
        <taxon>Bacillaceae</taxon>
        <taxon>Salsuginibacillus</taxon>
    </lineage>
</organism>
<feature type="signal peptide" evidence="2">
    <location>
        <begin position="1"/>
        <end position="23"/>
    </location>
</feature>
<feature type="domain" description="SLH" evidence="3">
    <location>
        <begin position="21"/>
        <end position="84"/>
    </location>
</feature>